<keyword evidence="1" id="KW-0472">Membrane</keyword>
<name>A0A7M2SX32_9ACTN</name>
<dbReference type="KEGG" id="sfeu:IM697_22645"/>
<keyword evidence="1" id="KW-1133">Transmembrane helix</keyword>
<keyword evidence="1" id="KW-0812">Transmembrane</keyword>
<dbReference type="Proteomes" id="UP000594205">
    <property type="component" value="Chromosome"/>
</dbReference>
<organism evidence="2 3">
    <name type="scientific">Streptomyces ferrugineus</name>
    <dbReference type="NCBI Taxonomy" id="1413221"/>
    <lineage>
        <taxon>Bacteria</taxon>
        <taxon>Bacillati</taxon>
        <taxon>Actinomycetota</taxon>
        <taxon>Actinomycetes</taxon>
        <taxon>Kitasatosporales</taxon>
        <taxon>Streptomycetaceae</taxon>
        <taxon>Streptomyces</taxon>
    </lineage>
</organism>
<evidence type="ECO:0000313" key="3">
    <source>
        <dbReference type="Proteomes" id="UP000594205"/>
    </source>
</evidence>
<keyword evidence="3" id="KW-1185">Reference proteome</keyword>
<proteinExistence type="predicted"/>
<dbReference type="RefSeq" id="WP_194049507.1">
    <property type="nucleotide sequence ID" value="NZ_CP063373.1"/>
</dbReference>
<dbReference type="AlphaFoldDB" id="A0A7M2SX32"/>
<reference evidence="2 3" key="1">
    <citation type="submission" date="2020-10" db="EMBL/GenBank/DDBJ databases">
        <title>Streptomyces ferrugineus complate genome analysis.</title>
        <authorList>
            <person name="Anwar N."/>
        </authorList>
    </citation>
    <scope>NUCLEOTIDE SEQUENCE [LARGE SCALE GENOMIC DNA]</scope>
    <source>
        <strain evidence="2 3">CCTCC AA2014009</strain>
    </source>
</reference>
<accession>A0A7M2SX32</accession>
<gene>
    <name evidence="2" type="ORF">IM697_22645</name>
</gene>
<feature type="transmembrane region" description="Helical" evidence="1">
    <location>
        <begin position="44"/>
        <end position="66"/>
    </location>
</feature>
<evidence type="ECO:0008006" key="4">
    <source>
        <dbReference type="Google" id="ProtNLM"/>
    </source>
</evidence>
<evidence type="ECO:0000313" key="2">
    <source>
        <dbReference type="EMBL" id="QOV40926.1"/>
    </source>
</evidence>
<sequence length="152" mass="17329">MPEAWIGFNSRDRQRYWWRTGILTLALVGVMLAMSLTTHEPGKWWWIGGVGAFSVVVLLSTINSIYGQVLLTMTGLEFRTFVSRRVVPWSEVARIEKRQRVSRSGTWSDLRVIRAHGRSLTIPGTLTNRVMDAELERKQAVIQERWSLATGG</sequence>
<feature type="transmembrane region" description="Helical" evidence="1">
    <location>
        <begin position="16"/>
        <end position="38"/>
    </location>
</feature>
<protein>
    <recommendedName>
        <fullName evidence="4">DUF304 domain-containing protein</fullName>
    </recommendedName>
</protein>
<evidence type="ECO:0000256" key="1">
    <source>
        <dbReference type="SAM" id="Phobius"/>
    </source>
</evidence>
<dbReference type="EMBL" id="CP063373">
    <property type="protein sequence ID" value="QOV40926.1"/>
    <property type="molecule type" value="Genomic_DNA"/>
</dbReference>